<dbReference type="Pfam" id="PF01408">
    <property type="entry name" value="GFO_IDH_MocA"/>
    <property type="match status" value="1"/>
</dbReference>
<dbReference type="SUPFAM" id="SSF55347">
    <property type="entry name" value="Glyceraldehyde-3-phosphate dehydrogenase-like, C-terminal domain"/>
    <property type="match status" value="1"/>
</dbReference>
<comment type="caution">
    <text evidence="3">The sequence shown here is derived from an EMBL/GenBank/DDBJ whole genome shotgun (WGS) entry which is preliminary data.</text>
</comment>
<accession>A0A7K3M028</accession>
<organism evidence="3 4">
    <name type="scientific">Phytoactinopolyspora mesophila</name>
    <dbReference type="NCBI Taxonomy" id="2650750"/>
    <lineage>
        <taxon>Bacteria</taxon>
        <taxon>Bacillati</taxon>
        <taxon>Actinomycetota</taxon>
        <taxon>Actinomycetes</taxon>
        <taxon>Jiangellales</taxon>
        <taxon>Jiangellaceae</taxon>
        <taxon>Phytoactinopolyspora</taxon>
    </lineage>
</organism>
<dbReference type="RefSeq" id="WP_162449174.1">
    <property type="nucleotide sequence ID" value="NZ_WLZY01000001.1"/>
</dbReference>
<dbReference type="GO" id="GO:0000166">
    <property type="term" value="F:nucleotide binding"/>
    <property type="evidence" value="ECO:0007669"/>
    <property type="project" value="InterPro"/>
</dbReference>
<dbReference type="AlphaFoldDB" id="A0A7K3M028"/>
<protein>
    <submittedName>
        <fullName evidence="3">Gfo/Idh/MocA family oxidoreductase</fullName>
    </submittedName>
</protein>
<evidence type="ECO:0000313" key="4">
    <source>
        <dbReference type="Proteomes" id="UP000460435"/>
    </source>
</evidence>
<name>A0A7K3M028_9ACTN</name>
<dbReference type="InterPro" id="IPR036291">
    <property type="entry name" value="NAD(P)-bd_dom_sf"/>
</dbReference>
<evidence type="ECO:0000259" key="1">
    <source>
        <dbReference type="Pfam" id="PF01408"/>
    </source>
</evidence>
<dbReference type="InterPro" id="IPR051450">
    <property type="entry name" value="Gfo/Idh/MocA_Oxidoreductases"/>
</dbReference>
<keyword evidence="4" id="KW-1185">Reference proteome</keyword>
<dbReference type="Gene3D" id="3.40.50.720">
    <property type="entry name" value="NAD(P)-binding Rossmann-like Domain"/>
    <property type="match status" value="1"/>
</dbReference>
<feature type="domain" description="Gfo/Idh/MocA-like oxidoreductase N-terminal" evidence="1">
    <location>
        <begin position="43"/>
        <end position="124"/>
    </location>
</feature>
<feature type="domain" description="GFO/IDH/MocA-like oxidoreductase" evidence="2">
    <location>
        <begin position="132"/>
        <end position="258"/>
    </location>
</feature>
<proteinExistence type="predicted"/>
<reference evidence="3 4" key="1">
    <citation type="submission" date="2019-11" db="EMBL/GenBank/DDBJ databases">
        <authorList>
            <person name="Li X.-J."/>
            <person name="Feng X.-M."/>
        </authorList>
    </citation>
    <scope>NUCLEOTIDE SEQUENCE [LARGE SCALE GENOMIC DNA]</scope>
    <source>
        <strain evidence="3 4">XMNu-373</strain>
    </source>
</reference>
<dbReference type="Gene3D" id="3.30.360.10">
    <property type="entry name" value="Dihydrodipicolinate Reductase, domain 2"/>
    <property type="match status" value="1"/>
</dbReference>
<gene>
    <name evidence="3" type="ORF">F7O44_05990</name>
</gene>
<dbReference type="PANTHER" id="PTHR43377">
    <property type="entry name" value="BILIVERDIN REDUCTASE A"/>
    <property type="match status" value="1"/>
</dbReference>
<dbReference type="PANTHER" id="PTHR43377:SF1">
    <property type="entry name" value="BILIVERDIN REDUCTASE A"/>
    <property type="match status" value="1"/>
</dbReference>
<dbReference type="Pfam" id="PF22725">
    <property type="entry name" value="GFO_IDH_MocA_C3"/>
    <property type="match status" value="1"/>
</dbReference>
<evidence type="ECO:0000313" key="3">
    <source>
        <dbReference type="EMBL" id="NDL56619.1"/>
    </source>
</evidence>
<dbReference type="InterPro" id="IPR055170">
    <property type="entry name" value="GFO_IDH_MocA-like_dom"/>
</dbReference>
<dbReference type="EMBL" id="WLZY01000001">
    <property type="protein sequence ID" value="NDL56619.1"/>
    <property type="molecule type" value="Genomic_DNA"/>
</dbReference>
<dbReference type="Proteomes" id="UP000460435">
    <property type="component" value="Unassembled WGS sequence"/>
</dbReference>
<dbReference type="SUPFAM" id="SSF51735">
    <property type="entry name" value="NAD(P)-binding Rossmann-fold domains"/>
    <property type="match status" value="1"/>
</dbReference>
<sequence length="341" mass="35068">MKIGLLSFAHLHAASYVHSLLATPGIEVLATDPGYADRPGESGGPELAAQFGVRYVDSVDELLEWRPDGVVVCSENAHHRAHVEQAAAAGAHVLCEKPLATSVSDAEAMVQACAAAGVHLMVAFPVRFSPAFAALQEAVNAGSVGTVHAITGTNNGRLPAGRAWFTDAKLAGGGALTDHTVHVADLVDALLDGVPAVSVYAQTNRVLHHDDVAVETAGLVSVEYANGVVMTVDCSWSKPDAYPTWGGLTLQVVGSAGVADMDAFGQRVDGFDAAQGTQVWLPYGADADQSLLATFLDGIRTGVPPQPDGSVGVRTARIVEAGYASAASGRPVQLSTASTVA</sequence>
<evidence type="ECO:0000259" key="2">
    <source>
        <dbReference type="Pfam" id="PF22725"/>
    </source>
</evidence>
<dbReference type="InterPro" id="IPR000683">
    <property type="entry name" value="Gfo/Idh/MocA-like_OxRdtase_N"/>
</dbReference>